<evidence type="ECO:0000313" key="4">
    <source>
        <dbReference type="Proteomes" id="UP000322873"/>
    </source>
</evidence>
<proteinExistence type="predicted"/>
<evidence type="ECO:0000313" key="3">
    <source>
        <dbReference type="EMBL" id="KAA8575960.1"/>
    </source>
</evidence>
<reference evidence="3 4" key="1">
    <citation type="submission" date="2019-06" db="EMBL/GenBank/DDBJ databases">
        <title>Genome Sequence of the Brown Rot Fungal Pathogen Monilinia fructicola.</title>
        <authorList>
            <person name="De Miccolis Angelini R.M."/>
            <person name="Landi L."/>
            <person name="Abate D."/>
            <person name="Pollastro S."/>
            <person name="Romanazzi G."/>
            <person name="Faretra F."/>
        </authorList>
    </citation>
    <scope>NUCLEOTIDE SEQUENCE [LARGE SCALE GENOMIC DNA]</scope>
    <source>
        <strain evidence="3 4">Mfrc123</strain>
    </source>
</reference>
<gene>
    <name evidence="3" type="ORF">EYC84_006125</name>
</gene>
<keyword evidence="2" id="KW-1133">Transmembrane helix</keyword>
<organism evidence="3 4">
    <name type="scientific">Monilinia fructicola</name>
    <name type="common">Brown rot fungus</name>
    <name type="synonym">Ciboria fructicola</name>
    <dbReference type="NCBI Taxonomy" id="38448"/>
    <lineage>
        <taxon>Eukaryota</taxon>
        <taxon>Fungi</taxon>
        <taxon>Dikarya</taxon>
        <taxon>Ascomycota</taxon>
        <taxon>Pezizomycotina</taxon>
        <taxon>Leotiomycetes</taxon>
        <taxon>Helotiales</taxon>
        <taxon>Sclerotiniaceae</taxon>
        <taxon>Monilinia</taxon>
    </lineage>
</organism>
<dbReference type="VEuPathDB" id="FungiDB:MFRU_033g00760"/>
<dbReference type="AlphaFoldDB" id="A0A5M9K4W0"/>
<dbReference type="Proteomes" id="UP000322873">
    <property type="component" value="Unassembled WGS sequence"/>
</dbReference>
<dbReference type="EMBL" id="VICG01000001">
    <property type="protein sequence ID" value="KAA8575960.1"/>
    <property type="molecule type" value="Genomic_DNA"/>
</dbReference>
<evidence type="ECO:0000256" key="2">
    <source>
        <dbReference type="SAM" id="Phobius"/>
    </source>
</evidence>
<feature type="transmembrane region" description="Helical" evidence="2">
    <location>
        <begin position="15"/>
        <end position="34"/>
    </location>
</feature>
<accession>A0A5M9K4W0</accession>
<keyword evidence="4" id="KW-1185">Reference proteome</keyword>
<comment type="caution">
    <text evidence="3">The sequence shown here is derived from an EMBL/GenBank/DDBJ whole genome shotgun (WGS) entry which is preliminary data.</text>
</comment>
<evidence type="ECO:0000256" key="1">
    <source>
        <dbReference type="SAM" id="MobiDB-lite"/>
    </source>
</evidence>
<feature type="compositionally biased region" description="Low complexity" evidence="1">
    <location>
        <begin position="88"/>
        <end position="103"/>
    </location>
</feature>
<protein>
    <submittedName>
        <fullName evidence="3">Uncharacterized protein</fullName>
    </submittedName>
</protein>
<name>A0A5M9K4W0_MONFR</name>
<feature type="region of interest" description="Disordered" evidence="1">
    <location>
        <begin position="88"/>
        <end position="111"/>
    </location>
</feature>
<sequence>MPSALPVPSKGALRALRNIALGTSCTVAFTAGMLTEDRRRRIRSAKLVHDNAKKLKSSKQYHESSAHLAETFEEQVLRFKDDGFWQAGNSASSSPQSSEVLAAGDQSAEKR</sequence>
<keyword evidence="2" id="KW-0472">Membrane</keyword>
<keyword evidence="2" id="KW-0812">Transmembrane</keyword>